<organism evidence="2 3">
    <name type="scientific">Serratia fonticola</name>
    <dbReference type="NCBI Taxonomy" id="47917"/>
    <lineage>
        <taxon>Bacteria</taxon>
        <taxon>Pseudomonadati</taxon>
        <taxon>Pseudomonadota</taxon>
        <taxon>Gammaproteobacteria</taxon>
        <taxon>Enterobacterales</taxon>
        <taxon>Yersiniaceae</taxon>
        <taxon>Serratia</taxon>
    </lineage>
</organism>
<evidence type="ECO:0000256" key="1">
    <source>
        <dbReference type="SAM" id="Phobius"/>
    </source>
</evidence>
<evidence type="ECO:0000313" key="3">
    <source>
        <dbReference type="Proteomes" id="UP000503464"/>
    </source>
</evidence>
<keyword evidence="1" id="KW-0472">Membrane</keyword>
<dbReference type="AlphaFoldDB" id="A0AAE7EFG1"/>
<feature type="transmembrane region" description="Helical" evidence="1">
    <location>
        <begin position="6"/>
        <end position="24"/>
    </location>
</feature>
<reference evidence="3" key="1">
    <citation type="submission" date="2020-03" db="EMBL/GenBank/DDBJ databases">
        <title>Genome sequences of seven Enterobacteriaceae strains isolated from Canadian wastewater treatment facilities.</title>
        <authorList>
            <person name="Huang H."/>
            <person name="Chmara J.T."/>
            <person name="Duceppe M.-O."/>
        </authorList>
    </citation>
    <scope>NUCLEOTIDE SEQUENCE [LARGE SCALE GENOMIC DNA]</scope>
    <source>
        <strain evidence="3">Biosolid 3</strain>
    </source>
</reference>
<dbReference type="EMBL" id="CP054160">
    <property type="protein sequence ID" value="QKJ57605.1"/>
    <property type="molecule type" value="Genomic_DNA"/>
</dbReference>
<dbReference type="RefSeq" id="WP_173408655.1">
    <property type="nucleotide sequence ID" value="NZ_CP054160.3"/>
</dbReference>
<evidence type="ECO:0000313" key="2">
    <source>
        <dbReference type="EMBL" id="QKJ57605.1"/>
    </source>
</evidence>
<accession>A0AAE7EFG1</accession>
<keyword evidence="1" id="KW-1133">Transmembrane helix</keyword>
<sequence>MSYANIVSTTSLVVALVAFALPFWRDHQAKQKAKRKEMIDVLTRSGWSNEGDILTIPKAHYTVEFSKIDGISNIVGTMHINLDERFFDFIGKVDAKGVLKTTLRMPLGKFGVEVAKVKFIYSEEDDQITYKFEGFIGPTEMAQENDVLDTKQLLWRSPT</sequence>
<proteinExistence type="predicted"/>
<keyword evidence="1" id="KW-0812">Transmembrane</keyword>
<protein>
    <submittedName>
        <fullName evidence="2">Uncharacterized protein</fullName>
    </submittedName>
</protein>
<name>A0AAE7EFG1_SERFO</name>
<dbReference type="Proteomes" id="UP000503464">
    <property type="component" value="Chromosome"/>
</dbReference>
<gene>
    <name evidence="2" type="ORF">G9399_03360</name>
</gene>